<sequence>MKMTNTVQDQQTNILTFVPAVATWKCITVAQHFGSTPVVPAANENYAPQDHEGAQTRREMLDFLYRVAR</sequence>
<name>A0A0F9WW07_9ZZZZ</name>
<accession>A0A0F9WW07</accession>
<gene>
    <name evidence="1" type="ORF">LCGC14_0301510</name>
</gene>
<dbReference type="EMBL" id="LAZR01000189">
    <property type="protein sequence ID" value="KKN83153.1"/>
    <property type="molecule type" value="Genomic_DNA"/>
</dbReference>
<reference evidence="1" key="1">
    <citation type="journal article" date="2015" name="Nature">
        <title>Complex archaea that bridge the gap between prokaryotes and eukaryotes.</title>
        <authorList>
            <person name="Spang A."/>
            <person name="Saw J.H."/>
            <person name="Jorgensen S.L."/>
            <person name="Zaremba-Niedzwiedzka K."/>
            <person name="Martijn J."/>
            <person name="Lind A.E."/>
            <person name="van Eijk R."/>
            <person name="Schleper C."/>
            <person name="Guy L."/>
            <person name="Ettema T.J."/>
        </authorList>
    </citation>
    <scope>NUCLEOTIDE SEQUENCE</scope>
</reference>
<protein>
    <submittedName>
        <fullName evidence="1">Uncharacterized protein</fullName>
    </submittedName>
</protein>
<dbReference type="AlphaFoldDB" id="A0A0F9WW07"/>
<proteinExistence type="predicted"/>
<organism evidence="1">
    <name type="scientific">marine sediment metagenome</name>
    <dbReference type="NCBI Taxonomy" id="412755"/>
    <lineage>
        <taxon>unclassified sequences</taxon>
        <taxon>metagenomes</taxon>
        <taxon>ecological metagenomes</taxon>
    </lineage>
</organism>
<evidence type="ECO:0000313" key="1">
    <source>
        <dbReference type="EMBL" id="KKN83153.1"/>
    </source>
</evidence>
<comment type="caution">
    <text evidence="1">The sequence shown here is derived from an EMBL/GenBank/DDBJ whole genome shotgun (WGS) entry which is preliminary data.</text>
</comment>